<gene>
    <name evidence="12" type="ORF">TCM_018835</name>
</gene>
<proteinExistence type="predicted"/>
<keyword evidence="2" id="KW-0723">Serine/threonine-protein kinase</keyword>
<protein>
    <submittedName>
        <fullName evidence="12">Malectin/receptor protein kinase family protein</fullName>
    </submittedName>
</protein>
<feature type="domain" description="Malectin-like" evidence="11">
    <location>
        <begin position="201"/>
        <end position="371"/>
    </location>
</feature>
<keyword evidence="10" id="KW-0325">Glycoprotein</keyword>
<keyword evidence="7" id="KW-0067">ATP-binding</keyword>
<dbReference type="Gene3D" id="2.60.120.430">
    <property type="entry name" value="Galactose-binding lectin"/>
    <property type="match status" value="1"/>
</dbReference>
<evidence type="ECO:0000256" key="9">
    <source>
        <dbReference type="ARBA" id="ARBA00023136"/>
    </source>
</evidence>
<keyword evidence="12" id="KW-0418">Kinase</keyword>
<dbReference type="HOGENOM" id="CLU_746823_0_0_1"/>
<comment type="subcellular location">
    <subcellularLocation>
        <location evidence="1">Membrane</location>
        <topology evidence="1">Single-pass type I membrane protein</topology>
    </subcellularLocation>
</comment>
<name>A0A061EGG7_THECC</name>
<dbReference type="Gramene" id="EOY03718">
    <property type="protein sequence ID" value="EOY03718"/>
    <property type="gene ID" value="TCM_018835"/>
</dbReference>
<dbReference type="GO" id="GO:0004674">
    <property type="term" value="F:protein serine/threonine kinase activity"/>
    <property type="evidence" value="ECO:0007669"/>
    <property type="project" value="UniProtKB-KW"/>
</dbReference>
<evidence type="ECO:0000256" key="5">
    <source>
        <dbReference type="ARBA" id="ARBA00022729"/>
    </source>
</evidence>
<evidence type="ECO:0000256" key="1">
    <source>
        <dbReference type="ARBA" id="ARBA00004479"/>
    </source>
</evidence>
<keyword evidence="13" id="KW-1185">Reference proteome</keyword>
<evidence type="ECO:0000259" key="11">
    <source>
        <dbReference type="Pfam" id="PF12819"/>
    </source>
</evidence>
<evidence type="ECO:0000256" key="7">
    <source>
        <dbReference type="ARBA" id="ARBA00022840"/>
    </source>
</evidence>
<evidence type="ECO:0000256" key="10">
    <source>
        <dbReference type="ARBA" id="ARBA00023180"/>
    </source>
</evidence>
<keyword evidence="8" id="KW-1133">Transmembrane helix</keyword>
<dbReference type="InterPro" id="IPR045272">
    <property type="entry name" value="ANXUR1/2-like"/>
</dbReference>
<dbReference type="AlphaFoldDB" id="A0A061EGG7"/>
<evidence type="ECO:0000256" key="3">
    <source>
        <dbReference type="ARBA" id="ARBA00022679"/>
    </source>
</evidence>
<evidence type="ECO:0000256" key="8">
    <source>
        <dbReference type="ARBA" id="ARBA00022989"/>
    </source>
</evidence>
<evidence type="ECO:0000313" key="12">
    <source>
        <dbReference type="EMBL" id="EOY03718.1"/>
    </source>
</evidence>
<evidence type="ECO:0000256" key="4">
    <source>
        <dbReference type="ARBA" id="ARBA00022692"/>
    </source>
</evidence>
<organism evidence="12 13">
    <name type="scientific">Theobroma cacao</name>
    <name type="common">Cacao</name>
    <name type="synonym">Cocoa</name>
    <dbReference type="NCBI Taxonomy" id="3641"/>
    <lineage>
        <taxon>Eukaryota</taxon>
        <taxon>Viridiplantae</taxon>
        <taxon>Streptophyta</taxon>
        <taxon>Embryophyta</taxon>
        <taxon>Tracheophyta</taxon>
        <taxon>Spermatophyta</taxon>
        <taxon>Magnoliopsida</taxon>
        <taxon>eudicotyledons</taxon>
        <taxon>Gunneridae</taxon>
        <taxon>Pentapetalae</taxon>
        <taxon>rosids</taxon>
        <taxon>malvids</taxon>
        <taxon>Malvales</taxon>
        <taxon>Malvaceae</taxon>
        <taxon>Byttnerioideae</taxon>
        <taxon>Theobroma</taxon>
    </lineage>
</organism>
<evidence type="ECO:0000313" key="13">
    <source>
        <dbReference type="Proteomes" id="UP000026915"/>
    </source>
</evidence>
<keyword evidence="3" id="KW-0808">Transferase</keyword>
<dbReference type="InterPro" id="IPR024788">
    <property type="entry name" value="Malectin-like_Carb-bd_dom"/>
</dbReference>
<dbReference type="Pfam" id="PF12819">
    <property type="entry name" value="Malectin_like"/>
    <property type="match status" value="1"/>
</dbReference>
<sequence length="371" mass="41109">MGFDQKKKGEIYLAFVLMIILLNTNSCRAALLVKSNTTYQRNGRLDECRIAQDLELELDLPISSNVIRILQGGSGTVTGGTPSRNRPAQNNCPTAYGNCIANGGNADCRNLYSCGRLQQGLIPTGNWAKQFAFFITSEQPPYIPTDNITLNCKALSDSHGSDGRFWAGDKSSKFGPFESSRDSPSAPYEAANQGGFVKTVPYMNARVSSSEFKYNFPVSPSQKFVGRHFYPASYKKLNLSKAFFSVKAGSFTLLKNFSAFLVAESSNVKSFFREFCLNVEENQGLELIFSPTPSSSNDTYAFINGIEIVSMPPNLYYTPSDLLKGDRFIGQKIGFYVDNYTALETVYRLNVGGKSISQTEDIGMFRLWSDY</sequence>
<dbReference type="GO" id="GO:0004714">
    <property type="term" value="F:transmembrane receptor protein tyrosine kinase activity"/>
    <property type="evidence" value="ECO:0007669"/>
    <property type="project" value="InterPro"/>
</dbReference>
<dbReference type="GO" id="GO:0016020">
    <property type="term" value="C:membrane"/>
    <property type="evidence" value="ECO:0007669"/>
    <property type="project" value="UniProtKB-SubCell"/>
</dbReference>
<evidence type="ECO:0000256" key="2">
    <source>
        <dbReference type="ARBA" id="ARBA00022527"/>
    </source>
</evidence>
<keyword evidence="6" id="KW-0547">Nucleotide-binding</keyword>
<keyword evidence="5" id="KW-0732">Signal</keyword>
<keyword evidence="4" id="KW-0812">Transmembrane</keyword>
<accession>A0A061EGG7</accession>
<dbReference type="EMBL" id="CM001882">
    <property type="protein sequence ID" value="EOY03718.1"/>
    <property type="molecule type" value="Genomic_DNA"/>
</dbReference>
<dbReference type="PANTHER" id="PTHR34590">
    <property type="entry name" value="OS03G0124300 PROTEIN-RELATED"/>
    <property type="match status" value="1"/>
</dbReference>
<reference evidence="12 13" key="1">
    <citation type="journal article" date="2013" name="Genome Biol.">
        <title>The genome sequence of the most widely cultivated cacao type and its use to identify candidate genes regulating pod color.</title>
        <authorList>
            <person name="Motamayor J.C."/>
            <person name="Mockaitis K."/>
            <person name="Schmutz J."/>
            <person name="Haiminen N."/>
            <person name="Iii D.L."/>
            <person name="Cornejo O."/>
            <person name="Findley S.D."/>
            <person name="Zheng P."/>
            <person name="Utro F."/>
            <person name="Royaert S."/>
            <person name="Saski C."/>
            <person name="Jenkins J."/>
            <person name="Podicheti R."/>
            <person name="Zhao M."/>
            <person name="Scheffler B.E."/>
            <person name="Stack J.C."/>
            <person name="Feltus F.A."/>
            <person name="Mustiga G.M."/>
            <person name="Amores F."/>
            <person name="Phillips W."/>
            <person name="Marelli J.P."/>
            <person name="May G.D."/>
            <person name="Shapiro H."/>
            <person name="Ma J."/>
            <person name="Bustamante C.D."/>
            <person name="Schnell R.J."/>
            <person name="Main D."/>
            <person name="Gilbert D."/>
            <person name="Parida L."/>
            <person name="Kuhn D.N."/>
        </authorList>
    </citation>
    <scope>NUCLEOTIDE SEQUENCE [LARGE SCALE GENOMIC DNA]</scope>
    <source>
        <strain evidence="13">cv. Matina 1-6</strain>
    </source>
</reference>
<keyword evidence="9" id="KW-0472">Membrane</keyword>
<dbReference type="STRING" id="3641.A0A061EGG7"/>
<dbReference type="PANTHER" id="PTHR34590:SF5">
    <property type="entry name" value="OS04G0586500 PROTEIN"/>
    <property type="match status" value="1"/>
</dbReference>
<dbReference type="Proteomes" id="UP000026915">
    <property type="component" value="Chromosome 4"/>
</dbReference>
<dbReference type="GO" id="GO:0005524">
    <property type="term" value="F:ATP binding"/>
    <property type="evidence" value="ECO:0007669"/>
    <property type="project" value="UniProtKB-KW"/>
</dbReference>
<dbReference type="FunFam" id="2.60.120.430:FF:000003">
    <property type="entry name" value="FERONIA receptor-like kinase"/>
    <property type="match status" value="1"/>
</dbReference>
<dbReference type="InParanoid" id="A0A061EGG7"/>
<dbReference type="eggNOG" id="KOG1187">
    <property type="taxonomic scope" value="Eukaryota"/>
</dbReference>
<evidence type="ECO:0000256" key="6">
    <source>
        <dbReference type="ARBA" id="ARBA00022741"/>
    </source>
</evidence>